<evidence type="ECO:0000313" key="2">
    <source>
        <dbReference type="Proteomes" id="UP000248405"/>
    </source>
</evidence>
<dbReference type="OrthoDB" id="4387665at2759"/>
<protein>
    <submittedName>
        <fullName evidence="1">Uncharacterized protein</fullName>
    </submittedName>
</protein>
<dbReference type="Proteomes" id="UP000248405">
    <property type="component" value="Unassembled WGS sequence"/>
</dbReference>
<keyword evidence="2" id="KW-1185">Reference proteome</keyword>
<evidence type="ECO:0000313" key="1">
    <source>
        <dbReference type="EMBL" id="PYH70202.1"/>
    </source>
</evidence>
<dbReference type="EMBL" id="KZ821621">
    <property type="protein sequence ID" value="PYH70202.1"/>
    <property type="molecule type" value="Genomic_DNA"/>
</dbReference>
<organism evidence="1 2">
    <name type="scientific">Aspergillus vadensis (strain CBS 113365 / IMI 142717 / IBT 24658)</name>
    <dbReference type="NCBI Taxonomy" id="1448311"/>
    <lineage>
        <taxon>Eukaryota</taxon>
        <taxon>Fungi</taxon>
        <taxon>Dikarya</taxon>
        <taxon>Ascomycota</taxon>
        <taxon>Pezizomycotina</taxon>
        <taxon>Eurotiomycetes</taxon>
        <taxon>Eurotiomycetidae</taxon>
        <taxon>Eurotiales</taxon>
        <taxon>Aspergillaceae</taxon>
        <taxon>Aspergillus</taxon>
        <taxon>Aspergillus subgen. Circumdati</taxon>
    </lineage>
</organism>
<accession>A0A319CP87</accession>
<dbReference type="RefSeq" id="XP_025563996.1">
    <property type="nucleotide sequence ID" value="XM_025712143.1"/>
</dbReference>
<proteinExistence type="predicted"/>
<dbReference type="GeneID" id="37216735"/>
<gene>
    <name evidence="1" type="ORF">BO88DRAFT_480375</name>
</gene>
<dbReference type="AlphaFoldDB" id="A0A319CP87"/>
<reference evidence="1" key="1">
    <citation type="submission" date="2016-12" db="EMBL/GenBank/DDBJ databases">
        <title>The genomes of Aspergillus section Nigri reveals drivers in fungal speciation.</title>
        <authorList>
            <consortium name="DOE Joint Genome Institute"/>
            <person name="Vesth T.C."/>
            <person name="Nybo J."/>
            <person name="Theobald S."/>
            <person name="Brandl J."/>
            <person name="Frisvad J.C."/>
            <person name="Nielsen K.F."/>
            <person name="Lyhne E.K."/>
            <person name="Kogle M.E."/>
            <person name="Kuo A."/>
            <person name="Riley R."/>
            <person name="Clum A."/>
            <person name="Nolan M."/>
            <person name="Lipzen A."/>
            <person name="Salamov A."/>
            <person name="Henrissat B."/>
            <person name="Wiebenga A."/>
            <person name="De Vries R.P."/>
            <person name="Grigoriev I.V."/>
            <person name="Mortensen U.H."/>
            <person name="Andersen M.R."/>
            <person name="Baker S.E."/>
        </authorList>
    </citation>
    <scope>NUCLEOTIDE SEQUENCE [LARGE SCALE GENOMIC DNA]</scope>
    <source>
        <strain evidence="1">CBS 113365</strain>
    </source>
</reference>
<sequence>MVDLFRKYRLGDAIAELRNFETLLSAVGTRHQSVWELKRFTRLSYSQPHRSVTVDYGFYNCRTPLELSDLRQAYTGFFAQGGNEMALHEACIQGQLAPFLESELGGLPISAELASNPYPLQGCEYAGMVFENVCLVPQSTYGEAKKWQTQREKTMTMMVYPDEVDEATGQTLLERSKCLGLTVKTQTTMINMKLVESMSGM</sequence>
<name>A0A319CP87_ASPVC</name>